<feature type="compositionally biased region" description="Polar residues" evidence="1">
    <location>
        <begin position="718"/>
        <end position="735"/>
    </location>
</feature>
<feature type="compositionally biased region" description="Pro residues" evidence="1">
    <location>
        <begin position="51"/>
        <end position="63"/>
    </location>
</feature>
<evidence type="ECO:0000256" key="1">
    <source>
        <dbReference type="SAM" id="MobiDB-lite"/>
    </source>
</evidence>
<dbReference type="PANTHER" id="PTHR38700:SF1">
    <property type="entry name" value="PH DOMAIN-CONTAINING PROTEIN"/>
    <property type="match status" value="1"/>
</dbReference>
<reference evidence="3 4" key="2">
    <citation type="journal article" date="2013" name="PLoS Genet.">
        <title>Comparative genome structure, secondary metabolite, and effector coding capacity across Cochliobolus pathogens.</title>
        <authorList>
            <person name="Condon B.J."/>
            <person name="Leng Y."/>
            <person name="Wu D."/>
            <person name="Bushley K.E."/>
            <person name="Ohm R.A."/>
            <person name="Otillar R."/>
            <person name="Martin J."/>
            <person name="Schackwitz W."/>
            <person name="Grimwood J."/>
            <person name="MohdZainudin N."/>
            <person name="Xue C."/>
            <person name="Wang R."/>
            <person name="Manning V.A."/>
            <person name="Dhillon B."/>
            <person name="Tu Z.J."/>
            <person name="Steffenson B.J."/>
            <person name="Salamov A."/>
            <person name="Sun H."/>
            <person name="Lowry S."/>
            <person name="LaButti K."/>
            <person name="Han J."/>
            <person name="Copeland A."/>
            <person name="Lindquist E."/>
            <person name="Barry K."/>
            <person name="Schmutz J."/>
            <person name="Baker S.E."/>
            <person name="Ciuffetti L.M."/>
            <person name="Grigoriev I.V."/>
            <person name="Zhong S."/>
            <person name="Turgeon B.G."/>
        </authorList>
    </citation>
    <scope>NUCLEOTIDE SEQUENCE [LARGE SCALE GENOMIC DNA]</scope>
    <source>
        <strain evidence="4">28A</strain>
    </source>
</reference>
<feature type="compositionally biased region" description="Low complexity" evidence="1">
    <location>
        <begin position="706"/>
        <end position="717"/>
    </location>
</feature>
<dbReference type="HOGENOM" id="CLU_012320_0_0_1"/>
<feature type="compositionally biased region" description="Polar residues" evidence="1">
    <location>
        <begin position="578"/>
        <end position="592"/>
    </location>
</feature>
<feature type="region of interest" description="Disordered" evidence="1">
    <location>
        <begin position="570"/>
        <end position="598"/>
    </location>
</feature>
<dbReference type="Pfam" id="PF00169">
    <property type="entry name" value="PH"/>
    <property type="match status" value="1"/>
</dbReference>
<protein>
    <recommendedName>
        <fullName evidence="2">PH domain-containing protein</fullName>
    </recommendedName>
</protein>
<dbReference type="InterPro" id="IPR011993">
    <property type="entry name" value="PH-like_dom_sf"/>
</dbReference>
<feature type="region of interest" description="Disordered" evidence="1">
    <location>
        <begin position="1"/>
        <end position="283"/>
    </location>
</feature>
<dbReference type="Gene3D" id="2.30.29.30">
    <property type="entry name" value="Pleckstrin-homology domain (PH domain)/Phosphotyrosine-binding domain (PTB)"/>
    <property type="match status" value="1"/>
</dbReference>
<feature type="domain" description="PH" evidence="2">
    <location>
        <begin position="454"/>
        <end position="557"/>
    </location>
</feature>
<dbReference type="Proteomes" id="UP000016935">
    <property type="component" value="Unassembled WGS sequence"/>
</dbReference>
<dbReference type="CDD" id="cd06503">
    <property type="entry name" value="ATP-synt_Fo_b"/>
    <property type="match status" value="1"/>
</dbReference>
<proteinExistence type="predicted"/>
<feature type="region of interest" description="Disordered" evidence="1">
    <location>
        <begin position="645"/>
        <end position="808"/>
    </location>
</feature>
<reference evidence="3 4" key="1">
    <citation type="journal article" date="2012" name="PLoS Pathog.">
        <title>Diverse lifestyles and strategies of plant pathogenesis encoded in the genomes of eighteen Dothideomycetes fungi.</title>
        <authorList>
            <person name="Ohm R.A."/>
            <person name="Feau N."/>
            <person name="Henrissat B."/>
            <person name="Schoch C.L."/>
            <person name="Horwitz B.A."/>
            <person name="Barry K.W."/>
            <person name="Condon B.J."/>
            <person name="Copeland A.C."/>
            <person name="Dhillon B."/>
            <person name="Glaser F."/>
            <person name="Hesse C.N."/>
            <person name="Kosti I."/>
            <person name="LaButti K."/>
            <person name="Lindquist E.A."/>
            <person name="Lucas S."/>
            <person name="Salamov A.A."/>
            <person name="Bradshaw R.E."/>
            <person name="Ciuffetti L."/>
            <person name="Hamelin R.C."/>
            <person name="Kema G.H.J."/>
            <person name="Lawrence C."/>
            <person name="Scott J.A."/>
            <person name="Spatafora J.W."/>
            <person name="Turgeon B.G."/>
            <person name="de Wit P.J.G.M."/>
            <person name="Zhong S."/>
            <person name="Goodwin S.B."/>
            <person name="Grigoriev I.V."/>
        </authorList>
    </citation>
    <scope>NUCLEOTIDE SEQUENCE [LARGE SCALE GENOMIC DNA]</scope>
    <source>
        <strain evidence="4">28A</strain>
    </source>
</reference>
<accession>R0IFZ4</accession>
<keyword evidence="4" id="KW-1185">Reference proteome</keyword>
<dbReference type="STRING" id="671987.R0IFZ4"/>
<dbReference type="EMBL" id="KB908814">
    <property type="protein sequence ID" value="EOA84125.1"/>
    <property type="molecule type" value="Genomic_DNA"/>
</dbReference>
<organism evidence="3 4">
    <name type="scientific">Exserohilum turcicum (strain 28A)</name>
    <name type="common">Northern leaf blight fungus</name>
    <name type="synonym">Setosphaeria turcica</name>
    <dbReference type="NCBI Taxonomy" id="671987"/>
    <lineage>
        <taxon>Eukaryota</taxon>
        <taxon>Fungi</taxon>
        <taxon>Dikarya</taxon>
        <taxon>Ascomycota</taxon>
        <taxon>Pezizomycotina</taxon>
        <taxon>Dothideomycetes</taxon>
        <taxon>Pleosporomycetidae</taxon>
        <taxon>Pleosporales</taxon>
        <taxon>Pleosporineae</taxon>
        <taxon>Pleosporaceae</taxon>
        <taxon>Exserohilum</taxon>
    </lineage>
</organism>
<feature type="compositionally biased region" description="Polar residues" evidence="1">
    <location>
        <begin position="674"/>
        <end position="685"/>
    </location>
</feature>
<feature type="compositionally biased region" description="Polar residues" evidence="1">
    <location>
        <begin position="124"/>
        <end position="142"/>
    </location>
</feature>
<sequence length="1013" mass="110647">MATDMMPSAPAAADAAAASTQKMSRYRSVRRAQEQHTRPPAHCSQHHQPSHPAPLMPAVPDSPPQNDVSLSRSMSRYHRRPVTSHATSPQPPLQRLNPDSDDSEPPLPQSPPSASRYRTPGSPYHSSHAANTAQRRPRSSNARGEASPPPSDAPRQLSLRSDDSAREILAKEKERQRQLREKHDADARAKKQARQAELDRAEKLRQEEDEAARLREQQREAQEAADARRRQREEQKAEQERGRRLQKVDSRKASQSKEERQRQPSRAPPPLTSPTVSPPRQQDVGVGMFKRRKDDALGLDAPAQLAPAPQLSLSLDSHADETIRPGGGGVVRNIDAPTSAVNAGDRRVTVVCNKKRILLPVTPTTTPLDLIKSASTVLTDPIDVRTAVISEYFTKVSITRPLRNYEYVRDVMNSWDHDNQNELTIIDSDVDGINQDDLLAYKVPETRPEGMSCYIQYSSRPGKWSKRLLTLRADGQLVMAKNEKTKEKDLENILTLTDYDIYTVTQQKLAKVKPPKKICYAVKSMQKSNIFADESQYVHFFCTNDRDTANLFYGALQTWRSWYLKHQKGEGQKKKSPAQRNITAEAQQTSGHSRGESVGSHYQLGAFSSLLDMDSFNKKLDEIEVHKPGEFPDDKPLSKLDSRAMHTRKKSLRAKNPPPAALGRSAASKAGASQPMSRQTSGQRSSDGKEDEEFASGGLLGRTYTERQAAAQAREQASGPSSPFTDGPSLLNNISRLGPPMSDSGVKRSTSVRSNHHRRTSGELQRSASKRVPGMPEPLVDLTPTYRPPPQHLNKGKGFNPGAGAGPLVESATSMEEAIKIPSTYRPAPQHLNKGKGYNPGTGAGPLVESATSIEEAIKIPSTYRPPPQHLNKGKGFTPGAGAGPLVESATSIEEAIRVPPSTDWRAGRPGTSRAAGLDRTRSLKGRGEPLAAHTKNNHGGIPEDVSKAFTGGGLVSQAGYSLGRDSVGRGVMDGSKAKGPMVNLATNSQFAEGSLLSGLPVAPPIIDRSGED</sequence>
<dbReference type="RefSeq" id="XP_008028512.1">
    <property type="nucleotide sequence ID" value="XM_008030321.1"/>
</dbReference>
<evidence type="ECO:0000313" key="3">
    <source>
        <dbReference type="EMBL" id="EOA84125.1"/>
    </source>
</evidence>
<name>R0IFZ4_EXST2</name>
<feature type="compositionally biased region" description="Low complexity" evidence="1">
    <location>
        <begin position="1"/>
        <end position="20"/>
    </location>
</feature>
<dbReference type="PANTHER" id="PTHR38700">
    <property type="entry name" value="YALI0E22418P"/>
    <property type="match status" value="1"/>
</dbReference>
<gene>
    <name evidence="3" type="ORF">SETTUDRAFT_164396</name>
</gene>
<dbReference type="SUPFAM" id="SSF50729">
    <property type="entry name" value="PH domain-like"/>
    <property type="match status" value="1"/>
</dbReference>
<feature type="compositionally biased region" description="Polar residues" evidence="1">
    <location>
        <begin position="64"/>
        <end position="74"/>
    </location>
</feature>
<dbReference type="eggNOG" id="ENOG502S2MX">
    <property type="taxonomic scope" value="Eukaryota"/>
</dbReference>
<feature type="compositionally biased region" description="Basic and acidic residues" evidence="1">
    <location>
        <begin position="160"/>
        <end position="262"/>
    </location>
</feature>
<dbReference type="InterPro" id="IPR001849">
    <property type="entry name" value="PH_domain"/>
</dbReference>
<evidence type="ECO:0000259" key="2">
    <source>
        <dbReference type="Pfam" id="PF00169"/>
    </source>
</evidence>
<dbReference type="OrthoDB" id="43122at2759"/>
<feature type="region of interest" description="Disordered" evidence="1">
    <location>
        <begin position="902"/>
        <end position="921"/>
    </location>
</feature>
<dbReference type="AlphaFoldDB" id="R0IFZ4"/>
<evidence type="ECO:0000313" key="4">
    <source>
        <dbReference type="Proteomes" id="UP000016935"/>
    </source>
</evidence>
<dbReference type="GeneID" id="19399116"/>